<dbReference type="SMART" id="SM00248">
    <property type="entry name" value="ANK"/>
    <property type="match status" value="6"/>
</dbReference>
<evidence type="ECO:0000256" key="2">
    <source>
        <dbReference type="ARBA" id="ARBA00023043"/>
    </source>
</evidence>
<name>A0ABR3XA37_9PEZI</name>
<evidence type="ECO:0000313" key="6">
    <source>
        <dbReference type="Proteomes" id="UP001583177"/>
    </source>
</evidence>
<dbReference type="EMBL" id="JAWRVE010000028">
    <property type="protein sequence ID" value="KAL1872705.1"/>
    <property type="molecule type" value="Genomic_DNA"/>
</dbReference>
<dbReference type="Pfam" id="PF00023">
    <property type="entry name" value="Ank"/>
    <property type="match status" value="1"/>
</dbReference>
<dbReference type="PROSITE" id="PS50088">
    <property type="entry name" value="ANK_REPEAT"/>
    <property type="match status" value="1"/>
</dbReference>
<dbReference type="PANTHER" id="PTHR24189">
    <property type="entry name" value="MYOTROPHIN"/>
    <property type="match status" value="1"/>
</dbReference>
<keyword evidence="6" id="KW-1185">Reference proteome</keyword>
<keyword evidence="1" id="KW-0677">Repeat</keyword>
<protein>
    <recommendedName>
        <fullName evidence="4">Clr5 domain-containing protein</fullName>
    </recommendedName>
</protein>
<reference evidence="5 6" key="1">
    <citation type="journal article" date="2024" name="IMA Fungus">
        <title>IMA Genome - F19 : A genome assembly and annotation guide to empower mycologists, including annotated draft genome sequences of Ceratocystis pirilliformis, Diaporthe australafricana, Fusarium ophioides, Paecilomyces lecythidis, and Sporothrix stenoceras.</title>
        <authorList>
            <person name="Aylward J."/>
            <person name="Wilson A.M."/>
            <person name="Visagie C.M."/>
            <person name="Spraker J."/>
            <person name="Barnes I."/>
            <person name="Buitendag C."/>
            <person name="Ceriani C."/>
            <person name="Del Mar Angel L."/>
            <person name="du Plessis D."/>
            <person name="Fuchs T."/>
            <person name="Gasser K."/>
            <person name="Kramer D."/>
            <person name="Li W."/>
            <person name="Munsamy K."/>
            <person name="Piso A."/>
            <person name="Price J.L."/>
            <person name="Sonnekus B."/>
            <person name="Thomas C."/>
            <person name="van der Nest A."/>
            <person name="van Dijk A."/>
            <person name="van Heerden A."/>
            <person name="van Vuuren N."/>
            <person name="Yilmaz N."/>
            <person name="Duong T.A."/>
            <person name="van der Merwe N.A."/>
            <person name="Wingfield M.J."/>
            <person name="Wingfield B.D."/>
        </authorList>
    </citation>
    <scope>NUCLEOTIDE SEQUENCE [LARGE SCALE GENOMIC DNA]</scope>
    <source>
        <strain evidence="5 6">CMW 18300</strain>
    </source>
</reference>
<dbReference type="Proteomes" id="UP001583177">
    <property type="component" value="Unassembled WGS sequence"/>
</dbReference>
<comment type="caution">
    <text evidence="5">The sequence shown here is derived from an EMBL/GenBank/DDBJ whole genome shotgun (WGS) entry which is preliminary data.</text>
</comment>
<dbReference type="InterPro" id="IPR036770">
    <property type="entry name" value="Ankyrin_rpt-contain_sf"/>
</dbReference>
<evidence type="ECO:0000256" key="3">
    <source>
        <dbReference type="PROSITE-ProRule" id="PRU00023"/>
    </source>
</evidence>
<dbReference type="PANTHER" id="PTHR24189:SF50">
    <property type="entry name" value="ANKYRIN REPEAT AND SOCS BOX PROTEIN 2"/>
    <property type="match status" value="1"/>
</dbReference>
<dbReference type="PROSITE" id="PS50297">
    <property type="entry name" value="ANK_REP_REGION"/>
    <property type="match status" value="1"/>
</dbReference>
<feature type="repeat" description="ANK" evidence="3">
    <location>
        <begin position="457"/>
        <end position="489"/>
    </location>
</feature>
<organism evidence="5 6">
    <name type="scientific">Diaporthe australafricana</name>
    <dbReference type="NCBI Taxonomy" id="127596"/>
    <lineage>
        <taxon>Eukaryota</taxon>
        <taxon>Fungi</taxon>
        <taxon>Dikarya</taxon>
        <taxon>Ascomycota</taxon>
        <taxon>Pezizomycotina</taxon>
        <taxon>Sordariomycetes</taxon>
        <taxon>Sordariomycetidae</taxon>
        <taxon>Diaporthales</taxon>
        <taxon>Diaporthaceae</taxon>
        <taxon>Diaporthe</taxon>
    </lineage>
</organism>
<accession>A0ABR3XA37</accession>
<dbReference type="Gene3D" id="1.25.40.20">
    <property type="entry name" value="Ankyrin repeat-containing domain"/>
    <property type="match status" value="2"/>
</dbReference>
<dbReference type="Pfam" id="PF14420">
    <property type="entry name" value="Clr5"/>
    <property type="match status" value="1"/>
</dbReference>
<keyword evidence="2 3" id="KW-0040">ANK repeat</keyword>
<sequence>MPQLKHPRPNEDDEIWHQNAAIMRQLYQEERKTLKEVKAIMENEKASPTTPLSTWETKLRELGLQKKLKARDWSLIYQHVRPRLQQEGAKKLSTPTVILINGTKKPWVKCWKEMRRNSVLNQGPYPEEGIDVLREYLNMDLTPPEGLERANSPGWKERALGILFLEQLQLRTFEPDDEIYWKRMLRLIELEVDLTWLTEEGAANALCSIAGFATSGKKPDEEHGLRILHWLLGQDIQVQAKALSNAVQDHEIAILELLADYCFDIKQHGVLALLDAACRNNFDASRFLLARGVDPNSVIVQNPGRGLISVFGAVVPRVSLEMMKYLVEQGAEAILLEQNPHPADLLLHLVSKPTNDLLVKVQYIIDEMSVVGLSESPFSSAHLLEVCVLRFHNSKKRREVFEFLLKRGASVCPGSPLAAWIAAGGGHHLVQEMLDAGAEPDAYSYETGSGEIWWMVDSRTPLQAAAERGEHNLVCLLLERGVDVNLPALGDTGMTALQAICLWDPATPEERARKDKILRLLLDKGAEVNAPSSVRRWTALCAAAMHGDLATAFLLLKHVAEINMVSDGSYHDRSLPSTALDVAAECGRLDMVEFLLNANALSSSAGPEEDLQRFASLDETKDVYYPLEKGIVDSGTASAGTKTNAGNIGVETTDVSCSRVVEEVEDESTVIEFQCEDMDGANCNGTAAQCCDDWEVSSVQQREQDQPRAQEWDEIEEHVASQGLAADVFMGFSESPIL</sequence>
<proteinExistence type="predicted"/>
<dbReference type="SUPFAM" id="SSF48403">
    <property type="entry name" value="Ankyrin repeat"/>
    <property type="match status" value="2"/>
</dbReference>
<dbReference type="InterPro" id="IPR025676">
    <property type="entry name" value="Clr5_dom"/>
</dbReference>
<evidence type="ECO:0000256" key="1">
    <source>
        <dbReference type="ARBA" id="ARBA00022737"/>
    </source>
</evidence>
<dbReference type="InterPro" id="IPR002110">
    <property type="entry name" value="Ankyrin_rpt"/>
</dbReference>
<evidence type="ECO:0000259" key="4">
    <source>
        <dbReference type="Pfam" id="PF14420"/>
    </source>
</evidence>
<dbReference type="InterPro" id="IPR050745">
    <property type="entry name" value="Multifunctional_regulatory"/>
</dbReference>
<evidence type="ECO:0000313" key="5">
    <source>
        <dbReference type="EMBL" id="KAL1872705.1"/>
    </source>
</evidence>
<gene>
    <name evidence="5" type="ORF">Daus18300_004251</name>
</gene>
<dbReference type="Pfam" id="PF12796">
    <property type="entry name" value="Ank_2"/>
    <property type="match status" value="1"/>
</dbReference>
<feature type="domain" description="Clr5" evidence="4">
    <location>
        <begin position="13"/>
        <end position="45"/>
    </location>
</feature>